<dbReference type="PANTHER" id="PTHR42908:SF3">
    <property type="entry name" value="ELONGATION FACTOR-LIKE GTPASE 1"/>
    <property type="match status" value="1"/>
</dbReference>
<dbReference type="GO" id="GO:0003746">
    <property type="term" value="F:translation elongation factor activity"/>
    <property type="evidence" value="ECO:0007669"/>
    <property type="project" value="TreeGrafter"/>
</dbReference>
<dbReference type="GO" id="GO:0003924">
    <property type="term" value="F:GTPase activity"/>
    <property type="evidence" value="ECO:0007669"/>
    <property type="project" value="TreeGrafter"/>
</dbReference>
<reference evidence="2" key="1">
    <citation type="submission" date="2018-05" db="EMBL/GenBank/DDBJ databases">
        <authorList>
            <person name="Lanie J.A."/>
            <person name="Ng W.-L."/>
            <person name="Kazmierczak K.M."/>
            <person name="Andrzejewski T.M."/>
            <person name="Davidsen T.M."/>
            <person name="Wayne K.J."/>
            <person name="Tettelin H."/>
            <person name="Glass J.I."/>
            <person name="Rusch D."/>
            <person name="Podicherti R."/>
            <person name="Tsui H.-C.T."/>
            <person name="Winkler M.E."/>
        </authorList>
    </citation>
    <scope>NUCLEOTIDE SEQUENCE</scope>
</reference>
<dbReference type="Pfam" id="PF00679">
    <property type="entry name" value="EFG_C"/>
    <property type="match status" value="1"/>
</dbReference>
<dbReference type="Gene3D" id="3.30.70.240">
    <property type="match status" value="1"/>
</dbReference>
<feature type="domain" description="Elongation factor EFG" evidence="1">
    <location>
        <begin position="31"/>
        <end position="118"/>
    </location>
</feature>
<protein>
    <recommendedName>
        <fullName evidence="1">Elongation factor EFG domain-containing protein</fullName>
    </recommendedName>
</protein>
<evidence type="ECO:0000313" key="2">
    <source>
        <dbReference type="EMBL" id="SVB19639.1"/>
    </source>
</evidence>
<dbReference type="PANTHER" id="PTHR42908">
    <property type="entry name" value="TRANSLATION ELONGATION FACTOR-RELATED"/>
    <property type="match status" value="1"/>
</dbReference>
<feature type="non-terminal residue" evidence="2">
    <location>
        <position position="1"/>
    </location>
</feature>
<accession>A0A382C1B1</accession>
<sequence length="142" mass="15425">PHEDTAHRGLSQLGPASRRACLGAFLSADPIILEPMLAIEVRVPTDLIGNVSSVLQGKRGKVLDMQQKGASSIVIGEVPAVETFDISEKMRGQTAGKAIWNSHFKAWTPIPKSILGTLVPEIRKRKGLSPEPPTYSEFIDKE</sequence>
<dbReference type="AlphaFoldDB" id="A0A382C1B1"/>
<dbReference type="GO" id="GO:0005829">
    <property type="term" value="C:cytosol"/>
    <property type="evidence" value="ECO:0007669"/>
    <property type="project" value="TreeGrafter"/>
</dbReference>
<name>A0A382C1B1_9ZZZZ</name>
<evidence type="ECO:0000259" key="1">
    <source>
        <dbReference type="SMART" id="SM00838"/>
    </source>
</evidence>
<dbReference type="CDD" id="cd01514">
    <property type="entry name" value="Elongation_Factor_C"/>
    <property type="match status" value="1"/>
</dbReference>
<dbReference type="GO" id="GO:1990904">
    <property type="term" value="C:ribonucleoprotein complex"/>
    <property type="evidence" value="ECO:0007669"/>
    <property type="project" value="TreeGrafter"/>
</dbReference>
<gene>
    <name evidence="2" type="ORF">METZ01_LOCUS172493</name>
</gene>
<dbReference type="InterPro" id="IPR000640">
    <property type="entry name" value="EFG_V-like"/>
</dbReference>
<dbReference type="InterPro" id="IPR035647">
    <property type="entry name" value="EFG_III/V"/>
</dbReference>
<organism evidence="2">
    <name type="scientific">marine metagenome</name>
    <dbReference type="NCBI Taxonomy" id="408172"/>
    <lineage>
        <taxon>unclassified sequences</taxon>
        <taxon>metagenomes</taxon>
        <taxon>ecological metagenomes</taxon>
    </lineage>
</organism>
<proteinExistence type="predicted"/>
<dbReference type="SUPFAM" id="SSF54980">
    <property type="entry name" value="EF-G C-terminal domain-like"/>
    <property type="match status" value="1"/>
</dbReference>
<dbReference type="SMART" id="SM00838">
    <property type="entry name" value="EFG_C"/>
    <property type="match status" value="1"/>
</dbReference>
<dbReference type="EMBL" id="UINC01032264">
    <property type="protein sequence ID" value="SVB19639.1"/>
    <property type="molecule type" value="Genomic_DNA"/>
</dbReference>